<reference evidence="2 3" key="1">
    <citation type="journal article" date="2007" name="Nature">
        <title>Evolution of genes and genomes on the Drosophila phylogeny.</title>
        <authorList>
            <consortium name="Drosophila 12 Genomes Consortium"/>
            <person name="Clark A.G."/>
            <person name="Eisen M.B."/>
            <person name="Smith D.R."/>
            <person name="Bergman C.M."/>
            <person name="Oliver B."/>
            <person name="Markow T.A."/>
            <person name="Kaufman T.C."/>
            <person name="Kellis M."/>
            <person name="Gelbart W."/>
            <person name="Iyer V.N."/>
            <person name="Pollard D.A."/>
            <person name="Sackton T.B."/>
            <person name="Larracuente A.M."/>
            <person name="Singh N.D."/>
            <person name="Abad J.P."/>
            <person name="Abt D.N."/>
            <person name="Adryan B."/>
            <person name="Aguade M."/>
            <person name="Akashi H."/>
            <person name="Anderson W.W."/>
            <person name="Aquadro C.F."/>
            <person name="Ardell D.H."/>
            <person name="Arguello R."/>
            <person name="Artieri C.G."/>
            <person name="Barbash D.A."/>
            <person name="Barker D."/>
            <person name="Barsanti P."/>
            <person name="Batterham P."/>
            <person name="Batzoglou S."/>
            <person name="Begun D."/>
            <person name="Bhutkar A."/>
            <person name="Blanco E."/>
            <person name="Bosak S.A."/>
            <person name="Bradley R.K."/>
            <person name="Brand A.D."/>
            <person name="Brent M.R."/>
            <person name="Brooks A.N."/>
            <person name="Brown R.H."/>
            <person name="Butlin R.K."/>
            <person name="Caggese C."/>
            <person name="Calvi B.R."/>
            <person name="Bernardo de Carvalho A."/>
            <person name="Caspi A."/>
            <person name="Castrezana S."/>
            <person name="Celniker S.E."/>
            <person name="Chang J.L."/>
            <person name="Chapple C."/>
            <person name="Chatterji S."/>
            <person name="Chinwalla A."/>
            <person name="Civetta A."/>
            <person name="Clifton S.W."/>
            <person name="Comeron J.M."/>
            <person name="Costello J.C."/>
            <person name="Coyne J.A."/>
            <person name="Daub J."/>
            <person name="David R.G."/>
            <person name="Delcher A.L."/>
            <person name="Delehaunty K."/>
            <person name="Do C.B."/>
            <person name="Ebling H."/>
            <person name="Edwards K."/>
            <person name="Eickbush T."/>
            <person name="Evans J.D."/>
            <person name="Filipski A."/>
            <person name="Findeiss S."/>
            <person name="Freyhult E."/>
            <person name="Fulton L."/>
            <person name="Fulton R."/>
            <person name="Garcia A.C."/>
            <person name="Gardiner A."/>
            <person name="Garfield D.A."/>
            <person name="Garvin B.E."/>
            <person name="Gibson G."/>
            <person name="Gilbert D."/>
            <person name="Gnerre S."/>
            <person name="Godfrey J."/>
            <person name="Good R."/>
            <person name="Gotea V."/>
            <person name="Gravely B."/>
            <person name="Greenberg A.J."/>
            <person name="Griffiths-Jones S."/>
            <person name="Gross S."/>
            <person name="Guigo R."/>
            <person name="Gustafson E.A."/>
            <person name="Haerty W."/>
            <person name="Hahn M.W."/>
            <person name="Halligan D.L."/>
            <person name="Halpern A.L."/>
            <person name="Halter G.M."/>
            <person name="Han M.V."/>
            <person name="Heger A."/>
            <person name="Hillier L."/>
            <person name="Hinrichs A.S."/>
            <person name="Holmes I."/>
            <person name="Hoskins R.A."/>
            <person name="Hubisz M.J."/>
            <person name="Hultmark D."/>
            <person name="Huntley M.A."/>
            <person name="Jaffe D.B."/>
            <person name="Jagadeeshan S."/>
            <person name="Jeck W.R."/>
            <person name="Johnson J."/>
            <person name="Jones C.D."/>
            <person name="Jordan W.C."/>
            <person name="Karpen G.H."/>
            <person name="Kataoka E."/>
            <person name="Keightley P.D."/>
            <person name="Kheradpour P."/>
            <person name="Kirkness E.F."/>
            <person name="Koerich L.B."/>
            <person name="Kristiansen K."/>
            <person name="Kudrna D."/>
            <person name="Kulathinal R.J."/>
            <person name="Kumar S."/>
            <person name="Kwok R."/>
            <person name="Lander E."/>
            <person name="Langley C.H."/>
            <person name="Lapoint R."/>
            <person name="Lazzaro B.P."/>
            <person name="Lee S.J."/>
            <person name="Levesque L."/>
            <person name="Li R."/>
            <person name="Lin C.F."/>
            <person name="Lin M.F."/>
            <person name="Lindblad-Toh K."/>
            <person name="Llopart A."/>
            <person name="Long M."/>
            <person name="Low L."/>
            <person name="Lozovsky E."/>
            <person name="Lu J."/>
            <person name="Luo M."/>
            <person name="Machado C.A."/>
            <person name="Makalowski W."/>
            <person name="Marzo M."/>
            <person name="Matsuda M."/>
            <person name="Matzkin L."/>
            <person name="McAllister B."/>
            <person name="McBride C.S."/>
            <person name="McKernan B."/>
            <person name="McKernan K."/>
            <person name="Mendez-Lago M."/>
            <person name="Minx P."/>
            <person name="Mollenhauer M.U."/>
            <person name="Montooth K."/>
            <person name="Mount S.M."/>
            <person name="Mu X."/>
            <person name="Myers E."/>
            <person name="Negre B."/>
            <person name="Newfeld S."/>
            <person name="Nielsen R."/>
            <person name="Noor M.A."/>
            <person name="O'Grady P."/>
            <person name="Pachter L."/>
            <person name="Papaceit M."/>
            <person name="Parisi M.J."/>
            <person name="Parisi M."/>
            <person name="Parts L."/>
            <person name="Pedersen J.S."/>
            <person name="Pesole G."/>
            <person name="Phillippy A.M."/>
            <person name="Ponting C.P."/>
            <person name="Pop M."/>
            <person name="Porcelli D."/>
            <person name="Powell J.R."/>
            <person name="Prohaska S."/>
            <person name="Pruitt K."/>
            <person name="Puig M."/>
            <person name="Quesneville H."/>
            <person name="Ram K.R."/>
            <person name="Rand D."/>
            <person name="Rasmussen M.D."/>
            <person name="Reed L.K."/>
            <person name="Reenan R."/>
            <person name="Reily A."/>
            <person name="Remington K.A."/>
            <person name="Rieger T.T."/>
            <person name="Ritchie M.G."/>
            <person name="Robin C."/>
            <person name="Rogers Y.H."/>
            <person name="Rohde C."/>
            <person name="Rozas J."/>
            <person name="Rubenfield M.J."/>
            <person name="Ruiz A."/>
            <person name="Russo S."/>
            <person name="Salzberg S.L."/>
            <person name="Sanchez-Gracia A."/>
            <person name="Saranga D.J."/>
            <person name="Sato H."/>
            <person name="Schaeffer S.W."/>
            <person name="Schatz M.C."/>
            <person name="Schlenke T."/>
            <person name="Schwartz R."/>
            <person name="Segarra C."/>
            <person name="Singh R.S."/>
            <person name="Sirot L."/>
            <person name="Sirota M."/>
            <person name="Sisneros N.B."/>
            <person name="Smith C.D."/>
            <person name="Smith T.F."/>
            <person name="Spieth J."/>
            <person name="Stage D.E."/>
            <person name="Stark A."/>
            <person name="Stephan W."/>
            <person name="Strausberg R.L."/>
            <person name="Strempel S."/>
            <person name="Sturgill D."/>
            <person name="Sutton G."/>
            <person name="Sutton G.G."/>
            <person name="Tao W."/>
            <person name="Teichmann S."/>
            <person name="Tobari Y.N."/>
            <person name="Tomimura Y."/>
            <person name="Tsolas J.M."/>
            <person name="Valente V.L."/>
            <person name="Venter E."/>
            <person name="Venter J.C."/>
            <person name="Vicario S."/>
            <person name="Vieira F.G."/>
            <person name="Vilella A.J."/>
            <person name="Villasante A."/>
            <person name="Walenz B."/>
            <person name="Wang J."/>
            <person name="Wasserman M."/>
            <person name="Watts T."/>
            <person name="Wilson D."/>
            <person name="Wilson R.K."/>
            <person name="Wing R.A."/>
            <person name="Wolfner M.F."/>
            <person name="Wong A."/>
            <person name="Wong G.K."/>
            <person name="Wu C.I."/>
            <person name="Wu G."/>
            <person name="Yamamoto D."/>
            <person name="Yang H.P."/>
            <person name="Yang S.P."/>
            <person name="Yorke J.A."/>
            <person name="Yoshida K."/>
            <person name="Zdobnov E."/>
            <person name="Zhang P."/>
            <person name="Zhang Y."/>
            <person name="Zimin A.V."/>
            <person name="Baldwin J."/>
            <person name="Abdouelleil A."/>
            <person name="Abdulkadir J."/>
            <person name="Abebe A."/>
            <person name="Abera B."/>
            <person name="Abreu J."/>
            <person name="Acer S.C."/>
            <person name="Aftuck L."/>
            <person name="Alexander A."/>
            <person name="An P."/>
            <person name="Anderson E."/>
            <person name="Anderson S."/>
            <person name="Arachi H."/>
            <person name="Azer M."/>
            <person name="Bachantsang P."/>
            <person name="Barry A."/>
            <person name="Bayul T."/>
            <person name="Berlin A."/>
            <person name="Bessette D."/>
            <person name="Bloom T."/>
            <person name="Blye J."/>
            <person name="Boguslavskiy L."/>
            <person name="Bonnet C."/>
            <person name="Boukhgalter B."/>
            <person name="Bourzgui I."/>
            <person name="Brown A."/>
            <person name="Cahill P."/>
            <person name="Channer S."/>
            <person name="Cheshatsang Y."/>
            <person name="Chuda L."/>
            <person name="Citroen M."/>
            <person name="Collymore A."/>
            <person name="Cooke P."/>
            <person name="Costello M."/>
            <person name="D'Aco K."/>
            <person name="Daza R."/>
            <person name="De Haan G."/>
            <person name="DeGray S."/>
            <person name="DeMaso C."/>
            <person name="Dhargay N."/>
            <person name="Dooley K."/>
            <person name="Dooley E."/>
            <person name="Doricent M."/>
            <person name="Dorje P."/>
            <person name="Dorjee K."/>
            <person name="Dupes A."/>
            <person name="Elong R."/>
            <person name="Falk J."/>
            <person name="Farina A."/>
            <person name="Faro S."/>
            <person name="Ferguson D."/>
            <person name="Fisher S."/>
            <person name="Foley C.D."/>
            <person name="Franke A."/>
            <person name="Friedrich D."/>
            <person name="Gadbois L."/>
            <person name="Gearin G."/>
            <person name="Gearin C.R."/>
            <person name="Giannoukos G."/>
            <person name="Goode T."/>
            <person name="Graham J."/>
            <person name="Grandbois E."/>
            <person name="Grewal S."/>
            <person name="Gyaltsen K."/>
            <person name="Hafez N."/>
            <person name="Hagos B."/>
            <person name="Hall J."/>
            <person name="Henson C."/>
            <person name="Hollinger A."/>
            <person name="Honan T."/>
            <person name="Huard M.D."/>
            <person name="Hughes L."/>
            <person name="Hurhula B."/>
            <person name="Husby M.E."/>
            <person name="Kamat A."/>
            <person name="Kanga B."/>
            <person name="Kashin S."/>
            <person name="Khazanovich D."/>
            <person name="Kisner P."/>
            <person name="Lance K."/>
            <person name="Lara M."/>
            <person name="Lee W."/>
            <person name="Lennon N."/>
            <person name="Letendre F."/>
            <person name="LeVine R."/>
            <person name="Lipovsky A."/>
            <person name="Liu X."/>
            <person name="Liu J."/>
            <person name="Liu S."/>
            <person name="Lokyitsang T."/>
            <person name="Lokyitsang Y."/>
            <person name="Lubonja R."/>
            <person name="Lui A."/>
            <person name="MacDonald P."/>
            <person name="Magnisalis V."/>
            <person name="Maru K."/>
            <person name="Matthews C."/>
            <person name="McCusker W."/>
            <person name="McDonough S."/>
            <person name="Mehta T."/>
            <person name="Meldrim J."/>
            <person name="Meneus L."/>
            <person name="Mihai O."/>
            <person name="Mihalev A."/>
            <person name="Mihova T."/>
            <person name="Mittelman R."/>
            <person name="Mlenga V."/>
            <person name="Montmayeur A."/>
            <person name="Mulrain L."/>
            <person name="Navidi A."/>
            <person name="Naylor J."/>
            <person name="Negash T."/>
            <person name="Nguyen T."/>
            <person name="Nguyen N."/>
            <person name="Nicol R."/>
            <person name="Norbu C."/>
            <person name="Norbu N."/>
            <person name="Novod N."/>
            <person name="O'Neill B."/>
            <person name="Osman S."/>
            <person name="Markiewicz E."/>
            <person name="Oyono O.L."/>
            <person name="Patti C."/>
            <person name="Phunkhang P."/>
            <person name="Pierre F."/>
            <person name="Priest M."/>
            <person name="Raghuraman S."/>
            <person name="Rege F."/>
            <person name="Reyes R."/>
            <person name="Rise C."/>
            <person name="Rogov P."/>
            <person name="Ross K."/>
            <person name="Ryan E."/>
            <person name="Settipalli S."/>
            <person name="Shea T."/>
            <person name="Sherpa N."/>
            <person name="Shi L."/>
            <person name="Shih D."/>
            <person name="Sparrow T."/>
            <person name="Spaulding J."/>
            <person name="Stalker J."/>
            <person name="Stange-Thomann N."/>
            <person name="Stavropoulos S."/>
            <person name="Stone C."/>
            <person name="Strader C."/>
            <person name="Tesfaye S."/>
            <person name="Thomson T."/>
            <person name="Thoulutsang Y."/>
            <person name="Thoulutsang D."/>
            <person name="Topham K."/>
            <person name="Topping I."/>
            <person name="Tsamla T."/>
            <person name="Vassiliev H."/>
            <person name="Vo A."/>
            <person name="Wangchuk T."/>
            <person name="Wangdi T."/>
            <person name="Weiand M."/>
            <person name="Wilkinson J."/>
            <person name="Wilson A."/>
            <person name="Yadav S."/>
            <person name="Young G."/>
            <person name="Yu Q."/>
            <person name="Zembek L."/>
            <person name="Zhong D."/>
            <person name="Zimmer A."/>
            <person name="Zwirko Z."/>
            <person name="Jaffe D.B."/>
            <person name="Alvarez P."/>
            <person name="Brockman W."/>
            <person name="Butler J."/>
            <person name="Chin C."/>
            <person name="Gnerre S."/>
            <person name="Grabherr M."/>
            <person name="Kleber M."/>
            <person name="Mauceli E."/>
            <person name="MacCallum I."/>
        </authorList>
    </citation>
    <scope>NUCLEOTIDE SEQUENCE [LARGE SCALE GENOMIC DNA]</scope>
    <source>
        <strain evidence="3">Rob3c / Tucson 14021-0248.25</strain>
    </source>
</reference>
<dbReference type="Proteomes" id="UP000001292">
    <property type="component" value="Unassembled WGS sequence"/>
</dbReference>
<dbReference type="EMBL" id="CH480835">
    <property type="protein sequence ID" value="EDW48788.1"/>
    <property type="molecule type" value="Genomic_DNA"/>
</dbReference>
<evidence type="ECO:0000256" key="1">
    <source>
        <dbReference type="SAM" id="MobiDB-lite"/>
    </source>
</evidence>
<feature type="region of interest" description="Disordered" evidence="1">
    <location>
        <begin position="39"/>
        <end position="70"/>
    </location>
</feature>
<accession>B4IG54</accession>
<sequence length="85" mass="10089">MATTATLVRCPLVLARQATSSLDLPQEELQLEVQLETETDMETEVEQGRRQEQSQNQSQRQRQGEWQESHWQRRRILEPCCYLCR</sequence>
<protein>
    <submittedName>
        <fullName evidence="2">GM17629</fullName>
    </submittedName>
</protein>
<dbReference type="HOGENOM" id="CLU_2515068_0_0_1"/>
<gene>
    <name evidence="2" type="primary">Dsec\GM17629</name>
    <name evidence="2" type="ORF">Dsec_GM17629</name>
</gene>
<evidence type="ECO:0000313" key="3">
    <source>
        <dbReference type="Proteomes" id="UP000001292"/>
    </source>
</evidence>
<keyword evidence="3" id="KW-1185">Reference proteome</keyword>
<dbReference type="AlphaFoldDB" id="B4IG54"/>
<name>B4IG54_DROSE</name>
<evidence type="ECO:0000313" key="2">
    <source>
        <dbReference type="EMBL" id="EDW48788.1"/>
    </source>
</evidence>
<proteinExistence type="predicted"/>
<organism evidence="3">
    <name type="scientific">Drosophila sechellia</name>
    <name type="common">Fruit fly</name>
    <dbReference type="NCBI Taxonomy" id="7238"/>
    <lineage>
        <taxon>Eukaryota</taxon>
        <taxon>Metazoa</taxon>
        <taxon>Ecdysozoa</taxon>
        <taxon>Arthropoda</taxon>
        <taxon>Hexapoda</taxon>
        <taxon>Insecta</taxon>
        <taxon>Pterygota</taxon>
        <taxon>Neoptera</taxon>
        <taxon>Endopterygota</taxon>
        <taxon>Diptera</taxon>
        <taxon>Brachycera</taxon>
        <taxon>Muscomorpha</taxon>
        <taxon>Ephydroidea</taxon>
        <taxon>Drosophilidae</taxon>
        <taxon>Drosophila</taxon>
        <taxon>Sophophora</taxon>
    </lineage>
</organism>